<dbReference type="Proteomes" id="UP000546031">
    <property type="component" value="Unassembled WGS sequence"/>
</dbReference>
<comment type="caution">
    <text evidence="8">The sequence shown here is derived from an EMBL/GenBank/DDBJ whole genome shotgun (WGS) entry which is preliminary data.</text>
</comment>
<proteinExistence type="predicted"/>
<dbReference type="GO" id="GO:0009055">
    <property type="term" value="F:electron transfer activity"/>
    <property type="evidence" value="ECO:0007669"/>
    <property type="project" value="InterPro"/>
</dbReference>
<feature type="transmembrane region" description="Helical" evidence="6">
    <location>
        <begin position="196"/>
        <end position="215"/>
    </location>
</feature>
<dbReference type="EMBL" id="JABWTA010000001">
    <property type="protein sequence ID" value="NVE95008.1"/>
    <property type="molecule type" value="Genomic_DNA"/>
</dbReference>
<dbReference type="Gene3D" id="1.20.950.20">
    <property type="entry name" value="Transmembrane di-heme cytochromes, Chain C"/>
    <property type="match status" value="1"/>
</dbReference>
<comment type="subcellular location">
    <subcellularLocation>
        <location evidence="1">Cell membrane</location>
        <topology evidence="1">Multi-pass membrane protein</topology>
    </subcellularLocation>
</comment>
<feature type="transmembrane region" description="Helical" evidence="6">
    <location>
        <begin position="12"/>
        <end position="31"/>
    </location>
</feature>
<accession>A0A850HDZ0</accession>
<dbReference type="GO" id="GO:0022904">
    <property type="term" value="P:respiratory electron transport chain"/>
    <property type="evidence" value="ECO:0007669"/>
    <property type="project" value="InterPro"/>
</dbReference>
<feature type="transmembrane region" description="Helical" evidence="6">
    <location>
        <begin position="94"/>
        <end position="116"/>
    </location>
</feature>
<keyword evidence="2" id="KW-1003">Cell membrane</keyword>
<dbReference type="PANTHER" id="PTHR30485">
    <property type="entry name" value="NI/FE-HYDROGENASE 1 B-TYPE CYTOCHROME SUBUNIT"/>
    <property type="match status" value="1"/>
</dbReference>
<feature type="transmembrane region" description="Helical" evidence="6">
    <location>
        <begin position="37"/>
        <end position="59"/>
    </location>
</feature>
<organism evidence="8 9">
    <name type="scientific">Altererythrobacter lutimaris</name>
    <dbReference type="NCBI Taxonomy" id="2743979"/>
    <lineage>
        <taxon>Bacteria</taxon>
        <taxon>Pseudomonadati</taxon>
        <taxon>Pseudomonadota</taxon>
        <taxon>Alphaproteobacteria</taxon>
        <taxon>Sphingomonadales</taxon>
        <taxon>Erythrobacteraceae</taxon>
        <taxon>Altererythrobacter</taxon>
    </lineage>
</organism>
<dbReference type="GO" id="GO:0020037">
    <property type="term" value="F:heme binding"/>
    <property type="evidence" value="ECO:0007669"/>
    <property type="project" value="TreeGrafter"/>
</dbReference>
<evidence type="ECO:0000259" key="7">
    <source>
        <dbReference type="Pfam" id="PF01292"/>
    </source>
</evidence>
<gene>
    <name evidence="8" type="ORF">HUO12_08875</name>
</gene>
<dbReference type="SUPFAM" id="SSF81342">
    <property type="entry name" value="Transmembrane di-heme cytochromes"/>
    <property type="match status" value="1"/>
</dbReference>
<protein>
    <submittedName>
        <fullName evidence="8">Cytochrome b/b6 domain-containing protein</fullName>
    </submittedName>
</protein>
<evidence type="ECO:0000313" key="8">
    <source>
        <dbReference type="EMBL" id="NVE95008.1"/>
    </source>
</evidence>
<name>A0A850HDZ0_9SPHN</name>
<evidence type="ECO:0000256" key="5">
    <source>
        <dbReference type="ARBA" id="ARBA00023136"/>
    </source>
</evidence>
<reference evidence="8 9" key="1">
    <citation type="submission" date="2020-06" db="EMBL/GenBank/DDBJ databases">
        <title>Altererythrobacter lutimaris sp. nov., a marine bacterium isolated from a tidal flat.</title>
        <authorList>
            <person name="Kim D."/>
            <person name="Yoo Y."/>
            <person name="Kim J.-J."/>
        </authorList>
    </citation>
    <scope>NUCLEOTIDE SEQUENCE [LARGE SCALE GENOMIC DNA]</scope>
    <source>
        <strain evidence="8 9">JGD-16</strain>
    </source>
</reference>
<keyword evidence="4 6" id="KW-1133">Transmembrane helix</keyword>
<evidence type="ECO:0000256" key="6">
    <source>
        <dbReference type="SAM" id="Phobius"/>
    </source>
</evidence>
<keyword evidence="3 6" id="KW-0812">Transmembrane</keyword>
<dbReference type="InterPro" id="IPR016174">
    <property type="entry name" value="Di-haem_cyt_TM"/>
</dbReference>
<dbReference type="InterPro" id="IPR051542">
    <property type="entry name" value="Hydrogenase_cytochrome"/>
</dbReference>
<dbReference type="RefSeq" id="WP_176273218.1">
    <property type="nucleotide sequence ID" value="NZ_JABWTA010000001.1"/>
</dbReference>
<evidence type="ECO:0000256" key="3">
    <source>
        <dbReference type="ARBA" id="ARBA00022692"/>
    </source>
</evidence>
<sequence length="220" mass="24061">MTESAIRVWDWPVRLCHWSMALAILALWWTAENGEMGWHMRVGVFLLFVLAFRIVWGLLGTRTARFASFVKGPIGIWRYVTGRTGHDGVGHNPLGALSVIALLGILLTQVTLGLFAGDPFDGATGPLNDKVGVMTADWMTDWHETLFDGIQALVTLHIAAIAYFWIAKRNNLVSPMLTGNRELPNEQAEGIESASLLNLVICLGLACGLATWVQLGAPLP</sequence>
<keyword evidence="9" id="KW-1185">Reference proteome</keyword>
<dbReference type="GO" id="GO:0005886">
    <property type="term" value="C:plasma membrane"/>
    <property type="evidence" value="ECO:0007669"/>
    <property type="project" value="UniProtKB-SubCell"/>
</dbReference>
<evidence type="ECO:0000256" key="2">
    <source>
        <dbReference type="ARBA" id="ARBA00022475"/>
    </source>
</evidence>
<dbReference type="AlphaFoldDB" id="A0A850HDZ0"/>
<evidence type="ECO:0000313" key="9">
    <source>
        <dbReference type="Proteomes" id="UP000546031"/>
    </source>
</evidence>
<dbReference type="PANTHER" id="PTHR30485:SF2">
    <property type="entry name" value="BLL0597 PROTEIN"/>
    <property type="match status" value="1"/>
</dbReference>
<keyword evidence="5 6" id="KW-0472">Membrane</keyword>
<feature type="domain" description="Cytochrome b561 bacterial/Ni-hydrogenase" evidence="7">
    <location>
        <begin position="8"/>
        <end position="179"/>
    </location>
</feature>
<feature type="transmembrane region" description="Helical" evidence="6">
    <location>
        <begin position="149"/>
        <end position="166"/>
    </location>
</feature>
<evidence type="ECO:0000256" key="4">
    <source>
        <dbReference type="ARBA" id="ARBA00022989"/>
    </source>
</evidence>
<dbReference type="Pfam" id="PF01292">
    <property type="entry name" value="Ni_hydr_CYTB"/>
    <property type="match status" value="1"/>
</dbReference>
<evidence type="ECO:0000256" key="1">
    <source>
        <dbReference type="ARBA" id="ARBA00004651"/>
    </source>
</evidence>
<dbReference type="InterPro" id="IPR011577">
    <property type="entry name" value="Cyt_b561_bac/Ni-Hgenase"/>
</dbReference>